<evidence type="ECO:0000313" key="2">
    <source>
        <dbReference type="EMBL" id="PRQ18324.1"/>
    </source>
</evidence>
<accession>A0A2P6P8R9</accession>
<feature type="transmembrane region" description="Helical" evidence="1">
    <location>
        <begin position="53"/>
        <end position="75"/>
    </location>
</feature>
<keyword evidence="1" id="KW-0472">Membrane</keyword>
<comment type="caution">
    <text evidence="2">The sequence shown here is derived from an EMBL/GenBank/DDBJ whole genome shotgun (WGS) entry which is preliminary data.</text>
</comment>
<evidence type="ECO:0000256" key="1">
    <source>
        <dbReference type="SAM" id="Phobius"/>
    </source>
</evidence>
<sequence>MRWCGVARRWSGVALRRCGGARVWWQRWLPMSLEVLIGESGDWARPLVLGPCWLCFVFCWLRFSCYVYLVVLLTISLYHVWVGRSGPCAGLCTLCALSALGRWRVPDFVKLPLFPFSLHMIIVEASCKDSPSHTLPTNLKL</sequence>
<keyword evidence="1" id="KW-1133">Transmembrane helix</keyword>
<name>A0A2P6P8R9_ROSCH</name>
<dbReference type="Proteomes" id="UP000238479">
    <property type="component" value="Chromosome 7"/>
</dbReference>
<dbReference type="AlphaFoldDB" id="A0A2P6P8R9"/>
<proteinExistence type="predicted"/>
<reference evidence="2 3" key="1">
    <citation type="journal article" date="2018" name="Nat. Genet.">
        <title>The Rosa genome provides new insights in the design of modern roses.</title>
        <authorList>
            <person name="Bendahmane M."/>
        </authorList>
    </citation>
    <scope>NUCLEOTIDE SEQUENCE [LARGE SCALE GENOMIC DNA]</scope>
    <source>
        <strain evidence="3">cv. Old Blush</strain>
    </source>
</reference>
<organism evidence="2 3">
    <name type="scientific">Rosa chinensis</name>
    <name type="common">China rose</name>
    <dbReference type="NCBI Taxonomy" id="74649"/>
    <lineage>
        <taxon>Eukaryota</taxon>
        <taxon>Viridiplantae</taxon>
        <taxon>Streptophyta</taxon>
        <taxon>Embryophyta</taxon>
        <taxon>Tracheophyta</taxon>
        <taxon>Spermatophyta</taxon>
        <taxon>Magnoliopsida</taxon>
        <taxon>eudicotyledons</taxon>
        <taxon>Gunneridae</taxon>
        <taxon>Pentapetalae</taxon>
        <taxon>rosids</taxon>
        <taxon>fabids</taxon>
        <taxon>Rosales</taxon>
        <taxon>Rosaceae</taxon>
        <taxon>Rosoideae</taxon>
        <taxon>Rosoideae incertae sedis</taxon>
        <taxon>Rosa</taxon>
    </lineage>
</organism>
<keyword evidence="3" id="KW-1185">Reference proteome</keyword>
<protein>
    <submittedName>
        <fullName evidence="2">Uncharacterized protein</fullName>
    </submittedName>
</protein>
<keyword evidence="1" id="KW-0812">Transmembrane</keyword>
<gene>
    <name evidence="2" type="ORF">RchiOBHm_Chr7g0204721</name>
</gene>
<dbReference type="EMBL" id="PDCK01000045">
    <property type="protein sequence ID" value="PRQ18324.1"/>
    <property type="molecule type" value="Genomic_DNA"/>
</dbReference>
<evidence type="ECO:0000313" key="3">
    <source>
        <dbReference type="Proteomes" id="UP000238479"/>
    </source>
</evidence>
<dbReference type="Gramene" id="PRQ18324">
    <property type="protein sequence ID" value="PRQ18324"/>
    <property type="gene ID" value="RchiOBHm_Chr7g0204721"/>
</dbReference>